<proteinExistence type="predicted"/>
<sequence>MNKVLLESLHTMAEASDSESAEEAVAESSGTHSMAEASNMKSGIEEAVAGPSEVQPTQAEPELSVVGTGLGPGAQATPEETTPRMETATPKLLPAPSSVLLQYLVVQSEGSPSAPTAHQLLHPQGQLNPRNNNCGAAVEPPTGAEEPKQDSNLRASKDKQGVLAGARLRECSWGRRAISGNSVYKAVGIRLQCGSNIAL</sequence>
<gene>
    <name evidence="1" type="ORF">K3G42_017333</name>
</gene>
<dbReference type="EMBL" id="CM037614">
    <property type="protein sequence ID" value="KAH8016413.1"/>
    <property type="molecule type" value="Genomic_DNA"/>
</dbReference>
<comment type="caution">
    <text evidence="1">The sequence shown here is derived from an EMBL/GenBank/DDBJ whole genome shotgun (WGS) entry which is preliminary data.</text>
</comment>
<reference evidence="1" key="1">
    <citation type="submission" date="2021-08" db="EMBL/GenBank/DDBJ databases">
        <title>The first chromosome-level gecko genome reveals the dynamic sex chromosomes of Neotropical dwarf geckos (Sphaerodactylidae: Sphaerodactylus).</title>
        <authorList>
            <person name="Pinto B.J."/>
            <person name="Keating S.E."/>
            <person name="Gamble T."/>
        </authorList>
    </citation>
    <scope>NUCLEOTIDE SEQUENCE</scope>
    <source>
        <strain evidence="1">TG3544</strain>
    </source>
</reference>
<name>A0ACB8G9Q7_9SAUR</name>
<organism evidence="1 2">
    <name type="scientific">Sphaerodactylus townsendi</name>
    <dbReference type="NCBI Taxonomy" id="933632"/>
    <lineage>
        <taxon>Eukaryota</taxon>
        <taxon>Metazoa</taxon>
        <taxon>Chordata</taxon>
        <taxon>Craniata</taxon>
        <taxon>Vertebrata</taxon>
        <taxon>Euteleostomi</taxon>
        <taxon>Lepidosauria</taxon>
        <taxon>Squamata</taxon>
        <taxon>Bifurcata</taxon>
        <taxon>Gekkota</taxon>
        <taxon>Sphaerodactylidae</taxon>
        <taxon>Sphaerodactylus</taxon>
    </lineage>
</organism>
<accession>A0ACB8G9Q7</accession>
<keyword evidence="2" id="KW-1185">Reference proteome</keyword>
<evidence type="ECO:0000313" key="2">
    <source>
        <dbReference type="Proteomes" id="UP000827872"/>
    </source>
</evidence>
<evidence type="ECO:0000313" key="1">
    <source>
        <dbReference type="EMBL" id="KAH8016413.1"/>
    </source>
</evidence>
<dbReference type="Proteomes" id="UP000827872">
    <property type="component" value="Linkage Group LG01"/>
</dbReference>
<protein>
    <submittedName>
        <fullName evidence="1">Uncharacterized protein</fullName>
    </submittedName>
</protein>